<dbReference type="PROSITE" id="PS50003">
    <property type="entry name" value="PH_DOMAIN"/>
    <property type="match status" value="1"/>
</dbReference>
<dbReference type="Pfam" id="PF00169">
    <property type="entry name" value="PH"/>
    <property type="match status" value="1"/>
</dbReference>
<accession>A0AA86U361</accession>
<feature type="domain" description="PH" evidence="1">
    <location>
        <begin position="3"/>
        <end position="107"/>
    </location>
</feature>
<evidence type="ECO:0000313" key="9">
    <source>
        <dbReference type="Proteomes" id="UP001642409"/>
    </source>
</evidence>
<sequence>MADVVREGMLDKLSGEYGGKSKYKWDNRFVWLTSQGMNWGKKDKSYDAVNTLPLDEIESAQYFGQFLDHDNVFFLYTKVKDNKKYFFACRSGEECRQWVMDVQKMLQALKSQGK</sequence>
<dbReference type="EMBL" id="CATOUU010000424">
    <property type="protein sequence ID" value="CAI9928956.1"/>
    <property type="molecule type" value="Genomic_DNA"/>
</dbReference>
<dbReference type="EMBL" id="CAXDID020000070">
    <property type="protein sequence ID" value="CAL6014427.1"/>
    <property type="molecule type" value="Genomic_DNA"/>
</dbReference>
<dbReference type="EMBL" id="CAXDID020000301">
    <property type="protein sequence ID" value="CAL6073551.1"/>
    <property type="molecule type" value="Genomic_DNA"/>
</dbReference>
<gene>
    <name evidence="2" type="ORF">HINF_LOCUS16601</name>
    <name evidence="5" type="ORF">HINF_LOCUS18885</name>
    <name evidence="6" type="ORF">HINF_LOCUS24269</name>
    <name evidence="3" type="ORF">HINF_LOCUS26399</name>
    <name evidence="4" type="ORF">HINF_LOCUS30593</name>
    <name evidence="7" type="ORF">HINF_LOCUS53757</name>
    <name evidence="8" type="ORF">HINF_LOCUS56157</name>
</gene>
<evidence type="ECO:0000313" key="7">
    <source>
        <dbReference type="EMBL" id="CAL6068969.1"/>
    </source>
</evidence>
<keyword evidence="9" id="KW-1185">Reference proteome</keyword>
<dbReference type="CDD" id="cd00821">
    <property type="entry name" value="PH"/>
    <property type="match status" value="1"/>
</dbReference>
<dbReference type="InterPro" id="IPR001849">
    <property type="entry name" value="PH_domain"/>
</dbReference>
<evidence type="ECO:0000313" key="3">
    <source>
        <dbReference type="EMBL" id="CAI9938754.1"/>
    </source>
</evidence>
<evidence type="ECO:0000313" key="8">
    <source>
        <dbReference type="EMBL" id="CAL6073551.1"/>
    </source>
</evidence>
<evidence type="ECO:0000313" key="2">
    <source>
        <dbReference type="EMBL" id="CAI9928956.1"/>
    </source>
</evidence>
<dbReference type="SMART" id="SM00233">
    <property type="entry name" value="PH"/>
    <property type="match status" value="1"/>
</dbReference>
<evidence type="ECO:0000259" key="1">
    <source>
        <dbReference type="PROSITE" id="PS50003"/>
    </source>
</evidence>
<evidence type="ECO:0000313" key="6">
    <source>
        <dbReference type="EMBL" id="CAL6014427.1"/>
    </source>
</evidence>
<dbReference type="EMBL" id="CATOUU010000656">
    <property type="protein sequence ID" value="CAI9938754.1"/>
    <property type="molecule type" value="Genomic_DNA"/>
</dbReference>
<reference evidence="3" key="1">
    <citation type="submission" date="2023-06" db="EMBL/GenBank/DDBJ databases">
        <authorList>
            <person name="Kurt Z."/>
        </authorList>
    </citation>
    <scope>NUCLEOTIDE SEQUENCE</scope>
</reference>
<reference evidence="5 9" key="2">
    <citation type="submission" date="2024-07" db="EMBL/GenBank/DDBJ databases">
        <authorList>
            <person name="Akdeniz Z."/>
        </authorList>
    </citation>
    <scope>NUCLEOTIDE SEQUENCE [LARGE SCALE GENOMIC DNA]</scope>
</reference>
<proteinExistence type="predicted"/>
<protein>
    <submittedName>
        <fullName evidence="3">Pleckstrin homology domain</fullName>
    </submittedName>
    <submittedName>
        <fullName evidence="5">Pleckstrin_homology domain</fullName>
    </submittedName>
</protein>
<evidence type="ECO:0000313" key="4">
    <source>
        <dbReference type="EMBL" id="CAI9942948.1"/>
    </source>
</evidence>
<comment type="caution">
    <text evidence="3">The sequence shown here is derived from an EMBL/GenBank/DDBJ whole genome shotgun (WGS) entry which is preliminary data.</text>
</comment>
<name>A0AA86U361_9EUKA</name>
<evidence type="ECO:0000313" key="5">
    <source>
        <dbReference type="EMBL" id="CAL6004445.1"/>
    </source>
</evidence>
<dbReference type="Gene3D" id="2.30.29.30">
    <property type="entry name" value="Pleckstrin-homology domain (PH domain)/Phosphotyrosine-binding domain (PTB)"/>
    <property type="match status" value="1"/>
</dbReference>
<dbReference type="EMBL" id="CAXDID020000049">
    <property type="protein sequence ID" value="CAL6004445.1"/>
    <property type="molecule type" value="Genomic_DNA"/>
</dbReference>
<dbReference type="SUPFAM" id="SSF50729">
    <property type="entry name" value="PH domain-like"/>
    <property type="match status" value="1"/>
</dbReference>
<dbReference type="InterPro" id="IPR011993">
    <property type="entry name" value="PH-like_dom_sf"/>
</dbReference>
<dbReference type="EMBL" id="CATOUU010000709">
    <property type="protein sequence ID" value="CAI9942948.1"/>
    <property type="molecule type" value="Genomic_DNA"/>
</dbReference>
<organism evidence="3">
    <name type="scientific">Hexamita inflata</name>
    <dbReference type="NCBI Taxonomy" id="28002"/>
    <lineage>
        <taxon>Eukaryota</taxon>
        <taxon>Metamonada</taxon>
        <taxon>Diplomonadida</taxon>
        <taxon>Hexamitidae</taxon>
        <taxon>Hexamitinae</taxon>
        <taxon>Hexamita</taxon>
    </lineage>
</organism>
<dbReference type="EMBL" id="CAXDID020000275">
    <property type="protein sequence ID" value="CAL6068969.1"/>
    <property type="molecule type" value="Genomic_DNA"/>
</dbReference>
<dbReference type="Proteomes" id="UP001642409">
    <property type="component" value="Unassembled WGS sequence"/>
</dbReference>
<dbReference type="AlphaFoldDB" id="A0AA86U361"/>